<dbReference type="Gene3D" id="2.120.10.30">
    <property type="entry name" value="TolB, C-terminal domain"/>
    <property type="match status" value="2"/>
</dbReference>
<keyword evidence="2" id="KW-0720">Serine protease</keyword>
<dbReference type="PANTHER" id="PTHR42776:SF27">
    <property type="entry name" value="DIPEPTIDYL PEPTIDASE FAMILY MEMBER 6"/>
    <property type="match status" value="1"/>
</dbReference>
<dbReference type="SUPFAM" id="SSF82171">
    <property type="entry name" value="DPP6 N-terminal domain-like"/>
    <property type="match status" value="1"/>
</dbReference>
<sequence length="686" mass="76305">MSRYMLSRLLTLLTLAFAFSGLEAQAQESSSRLNVGHYLDWEFVQNPQLSPDATQLVYVREWIDKVNDRHASEVWIMDADGGRNRFLLEGGSPAWSPDGTRVAFVKQGEPQGAQIFVRWMDAEGAVSQVTRLTESPSSIQWSPDGNWLAFNVLDEAPMDPAWQIEMPQRPEGADWTASPRIVEKLNYRRDGSGWSPVGSRHIYVVSAAGGTARRVTSGNFDHGSPQWMPDGQSILFSGLRVEDAEYQYRESALYSVDVASGAIEQITNRRGSETSPLPSPDGNLIAYQGDEFTTDTYTEREMYVMNANGSGSRVIAREMGGIGNVRWAADGRGLYFTASMKGTSNLWFVPLNGEPQSVTEGNHMLSTTDIADNGSAVGIRTSYYEPGSLVAYSLQNPGEIRVLKGTNEAVLSQVELGEVEEIWYKSVDGLDIQGWINKPPGFDSSKKYPLILRIHGGPHSMYNSGFDFKNQDHAANDYVVLYTNPRGSSGYGSEFGNAINYAYPSMDYDDLMVGVDSLIARGYIDERNLFVYGGSGGGVLTSWIVGHTDRFTAAVAKAPVTNWMSFVGTTDGASWYFDFEKHFWEDPSEHLQRSPLMYVGNVTTPTMLMTGERDLRTPMEQTEQYYRALKLRQIPTAMVRLTDGWHSRSRPPTNFIRVQLLLRNWFDRYKVAGDPVTDGGLGAGSR</sequence>
<dbReference type="Pfam" id="PF00326">
    <property type="entry name" value="Peptidase_S9"/>
    <property type="match status" value="1"/>
</dbReference>
<dbReference type="InterPro" id="IPR001375">
    <property type="entry name" value="Peptidase_S9_cat"/>
</dbReference>
<accession>A0A381NT00</accession>
<dbReference type="SUPFAM" id="SSF53474">
    <property type="entry name" value="alpha/beta-Hydrolases"/>
    <property type="match status" value="1"/>
</dbReference>
<organism evidence="4">
    <name type="scientific">marine metagenome</name>
    <dbReference type="NCBI Taxonomy" id="408172"/>
    <lineage>
        <taxon>unclassified sequences</taxon>
        <taxon>metagenomes</taxon>
        <taxon>ecological metagenomes</taxon>
    </lineage>
</organism>
<reference evidence="4" key="1">
    <citation type="submission" date="2018-05" db="EMBL/GenBank/DDBJ databases">
        <authorList>
            <person name="Lanie J.A."/>
            <person name="Ng W.-L."/>
            <person name="Kazmierczak K.M."/>
            <person name="Andrzejewski T.M."/>
            <person name="Davidsen T.M."/>
            <person name="Wayne K.J."/>
            <person name="Tettelin H."/>
            <person name="Glass J.I."/>
            <person name="Rusch D."/>
            <person name="Podicherti R."/>
            <person name="Tsui H.-C.T."/>
            <person name="Winkler M.E."/>
        </authorList>
    </citation>
    <scope>NUCLEOTIDE SEQUENCE</scope>
</reference>
<dbReference type="EMBL" id="UINC01000576">
    <property type="protein sequence ID" value="SUZ57731.1"/>
    <property type="molecule type" value="Genomic_DNA"/>
</dbReference>
<dbReference type="PANTHER" id="PTHR42776">
    <property type="entry name" value="SERINE PEPTIDASE S9 FAMILY MEMBER"/>
    <property type="match status" value="1"/>
</dbReference>
<protein>
    <recommendedName>
        <fullName evidence="3">Peptidase S9 prolyl oligopeptidase catalytic domain-containing protein</fullName>
    </recommendedName>
</protein>
<dbReference type="Pfam" id="PF07676">
    <property type="entry name" value="PD40"/>
    <property type="match status" value="4"/>
</dbReference>
<gene>
    <name evidence="4" type="ORF">METZ01_LOCUS10585</name>
</gene>
<evidence type="ECO:0000259" key="3">
    <source>
        <dbReference type="Pfam" id="PF00326"/>
    </source>
</evidence>
<keyword evidence="2" id="KW-0645">Protease</keyword>
<dbReference type="GO" id="GO:0004252">
    <property type="term" value="F:serine-type endopeptidase activity"/>
    <property type="evidence" value="ECO:0007669"/>
    <property type="project" value="TreeGrafter"/>
</dbReference>
<evidence type="ECO:0000256" key="2">
    <source>
        <dbReference type="ARBA" id="ARBA00022825"/>
    </source>
</evidence>
<evidence type="ECO:0000256" key="1">
    <source>
        <dbReference type="ARBA" id="ARBA00022801"/>
    </source>
</evidence>
<name>A0A381NT00_9ZZZZ</name>
<dbReference type="InterPro" id="IPR029058">
    <property type="entry name" value="AB_hydrolase_fold"/>
</dbReference>
<dbReference type="InterPro" id="IPR011042">
    <property type="entry name" value="6-blade_b-propeller_TolB-like"/>
</dbReference>
<keyword evidence="1" id="KW-0378">Hydrolase</keyword>
<evidence type="ECO:0000313" key="4">
    <source>
        <dbReference type="EMBL" id="SUZ57731.1"/>
    </source>
</evidence>
<dbReference type="AlphaFoldDB" id="A0A381NT00"/>
<dbReference type="Gene3D" id="3.40.50.1820">
    <property type="entry name" value="alpha/beta hydrolase"/>
    <property type="match status" value="1"/>
</dbReference>
<dbReference type="GO" id="GO:0006508">
    <property type="term" value="P:proteolysis"/>
    <property type="evidence" value="ECO:0007669"/>
    <property type="project" value="InterPro"/>
</dbReference>
<feature type="domain" description="Peptidase S9 prolyl oligopeptidase catalytic" evidence="3">
    <location>
        <begin position="467"/>
        <end position="669"/>
    </location>
</feature>
<proteinExistence type="predicted"/>
<dbReference type="InterPro" id="IPR011659">
    <property type="entry name" value="WD40"/>
</dbReference>